<dbReference type="AlphaFoldDB" id="A0A402B977"/>
<feature type="compositionally biased region" description="Basic and acidic residues" evidence="1">
    <location>
        <begin position="92"/>
        <end position="123"/>
    </location>
</feature>
<sequence>MPITRRRRATNPPEQPEQTNSVAEQQSERAVEPTATKHASEAVRETENQAPVSPEAPTTSATPPSFAAAQPPVTPVLNGERAENSEAPGSQRPERTENSETPGPRRSERVTRTDRGERHERPEYTPTIEGGRRTSRGELFRRPPQAPVAAPVQPPAAATPAPLQPPSHEISLPLGNLLHLAYNPGYTGSDEARSALLQKLESESKAGGRARCWSCGSLAIVYDRWNTRSKTFGEVGVAFCEICGVWSVM</sequence>
<accession>A0A402B977</accession>
<dbReference type="OrthoDB" id="154845at2"/>
<feature type="compositionally biased region" description="Low complexity" evidence="1">
    <location>
        <begin position="50"/>
        <end position="71"/>
    </location>
</feature>
<gene>
    <name evidence="2" type="ORF">KDA_33610</name>
</gene>
<feature type="region of interest" description="Disordered" evidence="1">
    <location>
        <begin position="1"/>
        <end position="168"/>
    </location>
</feature>
<dbReference type="EMBL" id="BIFT01000001">
    <property type="protein sequence ID" value="GCE27877.1"/>
    <property type="molecule type" value="Genomic_DNA"/>
</dbReference>
<proteinExistence type="predicted"/>
<dbReference type="Proteomes" id="UP000287171">
    <property type="component" value="Unassembled WGS sequence"/>
</dbReference>
<feature type="compositionally biased region" description="Basic and acidic residues" evidence="1">
    <location>
        <begin position="130"/>
        <end position="141"/>
    </location>
</feature>
<comment type="caution">
    <text evidence="2">The sequence shown here is derived from an EMBL/GenBank/DDBJ whole genome shotgun (WGS) entry which is preliminary data.</text>
</comment>
<name>A0A402B977_9CHLR</name>
<feature type="compositionally biased region" description="Basic and acidic residues" evidence="1">
    <location>
        <begin position="38"/>
        <end position="47"/>
    </location>
</feature>
<organism evidence="2 3">
    <name type="scientific">Dictyobacter alpinus</name>
    <dbReference type="NCBI Taxonomy" id="2014873"/>
    <lineage>
        <taxon>Bacteria</taxon>
        <taxon>Bacillati</taxon>
        <taxon>Chloroflexota</taxon>
        <taxon>Ktedonobacteria</taxon>
        <taxon>Ktedonobacterales</taxon>
        <taxon>Dictyobacteraceae</taxon>
        <taxon>Dictyobacter</taxon>
    </lineage>
</organism>
<evidence type="ECO:0000256" key="1">
    <source>
        <dbReference type="SAM" id="MobiDB-lite"/>
    </source>
</evidence>
<feature type="compositionally biased region" description="Polar residues" evidence="1">
    <location>
        <begin position="16"/>
        <end position="25"/>
    </location>
</feature>
<evidence type="ECO:0000313" key="2">
    <source>
        <dbReference type="EMBL" id="GCE27877.1"/>
    </source>
</evidence>
<reference evidence="3" key="1">
    <citation type="submission" date="2018-12" db="EMBL/GenBank/DDBJ databases">
        <title>Tengunoibacter tsumagoiensis gen. nov., sp. nov., Dictyobacter kobayashii sp. nov., D. alpinus sp. nov., and D. joshuensis sp. nov. and description of Dictyobacteraceae fam. nov. within the order Ktedonobacterales isolated from Tengu-no-mugimeshi.</title>
        <authorList>
            <person name="Wang C.M."/>
            <person name="Zheng Y."/>
            <person name="Sakai Y."/>
            <person name="Toyoda A."/>
            <person name="Minakuchi Y."/>
            <person name="Abe K."/>
            <person name="Yokota A."/>
            <person name="Yabe S."/>
        </authorList>
    </citation>
    <scope>NUCLEOTIDE SEQUENCE [LARGE SCALE GENOMIC DNA]</scope>
    <source>
        <strain evidence="3">Uno16</strain>
    </source>
</reference>
<dbReference type="RefSeq" id="WP_126628159.1">
    <property type="nucleotide sequence ID" value="NZ_BIFT01000001.1"/>
</dbReference>
<feature type="compositionally biased region" description="Low complexity" evidence="1">
    <location>
        <begin position="147"/>
        <end position="161"/>
    </location>
</feature>
<protein>
    <submittedName>
        <fullName evidence="2">Uncharacterized protein</fullName>
    </submittedName>
</protein>
<evidence type="ECO:0000313" key="3">
    <source>
        <dbReference type="Proteomes" id="UP000287171"/>
    </source>
</evidence>
<keyword evidence="3" id="KW-1185">Reference proteome</keyword>